<name>A0A6N0HRD5_9GAMM</name>
<dbReference type="KEGG" id="reo:HUE58_02885"/>
<keyword evidence="1" id="KW-0175">Coiled coil</keyword>
<organism evidence="3 4">
    <name type="scientific">Candidatus Ruthia endofausta</name>
    <dbReference type="NCBI Taxonomy" id="2738852"/>
    <lineage>
        <taxon>Bacteria</taxon>
        <taxon>Pseudomonadati</taxon>
        <taxon>Pseudomonadota</taxon>
        <taxon>Gammaproteobacteria</taxon>
        <taxon>Candidatus Pseudothioglobaceae</taxon>
        <taxon>Candidatus Ruthturnera</taxon>
    </lineage>
</organism>
<protein>
    <submittedName>
        <fullName evidence="3">ABC transporter substrate-binding protein</fullName>
    </submittedName>
</protein>
<keyword evidence="4" id="KW-1185">Reference proteome</keyword>
<dbReference type="InterPro" id="IPR042245">
    <property type="entry name" value="Tgt2/MlaC_sf"/>
</dbReference>
<feature type="coiled-coil region" evidence="1">
    <location>
        <begin position="46"/>
        <end position="73"/>
    </location>
</feature>
<dbReference type="PANTHER" id="PTHR36573:SF1">
    <property type="entry name" value="INTERMEMBRANE PHOSPHOLIPID TRANSPORT SYSTEM BINDING PROTEIN MLAC"/>
    <property type="match status" value="1"/>
</dbReference>
<evidence type="ECO:0000256" key="1">
    <source>
        <dbReference type="SAM" id="Coils"/>
    </source>
</evidence>
<dbReference type="Pfam" id="PF05494">
    <property type="entry name" value="MlaC"/>
    <property type="match status" value="1"/>
</dbReference>
<sequence>MIKALLIILSILPINSALAIDKASNITHQAIVDIIDPPNSAALNIMVSALSSLKELKKQKKATKQNIGALIRLKLLPNIAVGVSTKIALSKHWDGLNIQQKQFFQYYVSESLIQDYLGILSSYGKLDSVHISVDPDVKRKGDKAIVKLIINVNDDPKSSIISLKMIRLNTWHVYDIVFSGVSIVKNYRAQFNSYIRRKGVNSLISKSKKKLEKLAK</sequence>
<evidence type="ECO:0000313" key="3">
    <source>
        <dbReference type="EMBL" id="QKQ24790.1"/>
    </source>
</evidence>
<feature type="signal peptide" evidence="2">
    <location>
        <begin position="1"/>
        <end position="19"/>
    </location>
</feature>
<accession>A0A6N0HRD5</accession>
<evidence type="ECO:0000313" key="4">
    <source>
        <dbReference type="Proteomes" id="UP000509429"/>
    </source>
</evidence>
<dbReference type="Proteomes" id="UP000509429">
    <property type="component" value="Chromosome"/>
</dbReference>
<dbReference type="EMBL" id="CP054490">
    <property type="protein sequence ID" value="QKQ24790.1"/>
    <property type="molecule type" value="Genomic_DNA"/>
</dbReference>
<keyword evidence="2" id="KW-0732">Signal</keyword>
<dbReference type="Gene3D" id="3.10.450.710">
    <property type="entry name" value="Tgt2/MlaC"/>
    <property type="match status" value="1"/>
</dbReference>
<dbReference type="InterPro" id="IPR008869">
    <property type="entry name" value="MlaC/ttg2D"/>
</dbReference>
<dbReference type="AlphaFoldDB" id="A0A6N0HRD5"/>
<dbReference type="PANTHER" id="PTHR36573">
    <property type="entry name" value="INTERMEMBRANE PHOSPHOLIPID TRANSPORT SYSTEM BINDING PROTEIN MLAC"/>
    <property type="match status" value="1"/>
</dbReference>
<evidence type="ECO:0000256" key="2">
    <source>
        <dbReference type="SAM" id="SignalP"/>
    </source>
</evidence>
<proteinExistence type="predicted"/>
<reference evidence="3 4" key="1">
    <citation type="submission" date="2020-05" db="EMBL/GenBank/DDBJ databases">
        <title>Horizontal transmission and recombination maintain forever young bacterial symbiont genomes.</title>
        <authorList>
            <person name="Russell S.L."/>
            <person name="Pepper-Tunick E."/>
            <person name="Svedberg J."/>
            <person name="Byrne A."/>
            <person name="Ruelas Castillo J."/>
            <person name="Vollmers C."/>
            <person name="Beinart R.A."/>
            <person name="Corbett-Detig R."/>
        </authorList>
    </citation>
    <scope>NUCLEOTIDE SEQUENCE [LARGE SCALE GENOMIC DNA]</scope>
    <source>
        <strain evidence="3">JDF_Ridge</strain>
    </source>
</reference>
<gene>
    <name evidence="3" type="ORF">HUE58_02885</name>
</gene>
<feature type="chain" id="PRO_5027097617" evidence="2">
    <location>
        <begin position="20"/>
        <end position="216"/>
    </location>
</feature>